<comment type="caution">
    <text evidence="2">The sequence shown here is derived from an EMBL/GenBank/DDBJ whole genome shotgun (WGS) entry which is preliminary data.</text>
</comment>
<proteinExistence type="predicted"/>
<reference evidence="2" key="1">
    <citation type="submission" date="2021-03" db="EMBL/GenBank/DDBJ databases">
        <title>Comparative genomics and phylogenomic investigation of the class Geoglossomycetes provide insights into ecological specialization and systematics.</title>
        <authorList>
            <person name="Melie T."/>
            <person name="Pirro S."/>
            <person name="Miller A.N."/>
            <person name="Quandt A."/>
        </authorList>
    </citation>
    <scope>NUCLEOTIDE SEQUENCE</scope>
    <source>
        <strain evidence="2">GBOQ0MN5Z8</strain>
    </source>
</reference>
<evidence type="ECO:0000313" key="3">
    <source>
        <dbReference type="Proteomes" id="UP000698800"/>
    </source>
</evidence>
<organism evidence="2 3">
    <name type="scientific">Glutinoglossum americanum</name>
    <dbReference type="NCBI Taxonomy" id="1670608"/>
    <lineage>
        <taxon>Eukaryota</taxon>
        <taxon>Fungi</taxon>
        <taxon>Dikarya</taxon>
        <taxon>Ascomycota</taxon>
        <taxon>Pezizomycotina</taxon>
        <taxon>Geoglossomycetes</taxon>
        <taxon>Geoglossales</taxon>
        <taxon>Geoglossaceae</taxon>
        <taxon>Glutinoglossum</taxon>
    </lineage>
</organism>
<evidence type="ECO:0000313" key="2">
    <source>
        <dbReference type="EMBL" id="KAH0537806.1"/>
    </source>
</evidence>
<dbReference type="OrthoDB" id="2157530at2759"/>
<sequence length="249" mass="27874">MTSHVILCSGAKIRVTQSLHTALLQQCYPDCSRTIWVDVICINQEDIPERNTQVQLMRGIYASATTVIVSFGEVSSDMDLALNLAHDLADAYAKRCKMHTQDSQKQYGSEYHGTHLLLDLRKEVSLTEEGSAETMIDFHDTAAWSALRDLFQRPWFTRAYLRECAGISSFQDVKIADYMAVLSASLRNFGDQEHRSPLVEALTAARSLGATDPQDKICSLLGIIDKQQEDSLSGCQTGATRFLVWFWDA</sequence>
<dbReference type="PANTHER" id="PTHR24148:SF64">
    <property type="entry name" value="HETEROKARYON INCOMPATIBILITY DOMAIN-CONTAINING PROTEIN"/>
    <property type="match status" value="1"/>
</dbReference>
<accession>A0A9P8I9D2</accession>
<gene>
    <name evidence="2" type="ORF">FGG08_005488</name>
</gene>
<dbReference type="AlphaFoldDB" id="A0A9P8I9D2"/>
<evidence type="ECO:0000259" key="1">
    <source>
        <dbReference type="Pfam" id="PF06985"/>
    </source>
</evidence>
<dbReference type="InterPro" id="IPR010730">
    <property type="entry name" value="HET"/>
</dbReference>
<name>A0A9P8I9D2_9PEZI</name>
<dbReference type="EMBL" id="JAGHQL010000131">
    <property type="protein sequence ID" value="KAH0537806.1"/>
    <property type="molecule type" value="Genomic_DNA"/>
</dbReference>
<dbReference type="InterPro" id="IPR052895">
    <property type="entry name" value="HetReg/Transcr_Mod"/>
</dbReference>
<dbReference type="Pfam" id="PF06985">
    <property type="entry name" value="HET"/>
    <property type="match status" value="1"/>
</dbReference>
<protein>
    <recommendedName>
        <fullName evidence="1">Heterokaryon incompatibility domain-containing protein</fullName>
    </recommendedName>
</protein>
<keyword evidence="3" id="KW-1185">Reference proteome</keyword>
<feature type="domain" description="Heterokaryon incompatibility" evidence="1">
    <location>
        <begin position="5"/>
        <end position="159"/>
    </location>
</feature>
<dbReference type="Proteomes" id="UP000698800">
    <property type="component" value="Unassembled WGS sequence"/>
</dbReference>
<dbReference type="PANTHER" id="PTHR24148">
    <property type="entry name" value="ANKYRIN REPEAT DOMAIN-CONTAINING PROTEIN 39 HOMOLOG-RELATED"/>
    <property type="match status" value="1"/>
</dbReference>